<dbReference type="InterPro" id="IPR046947">
    <property type="entry name" value="LytR-like"/>
</dbReference>
<dbReference type="Gene3D" id="3.40.50.2300">
    <property type="match status" value="1"/>
</dbReference>
<dbReference type="InterPro" id="IPR007492">
    <property type="entry name" value="LytTR_DNA-bd_dom"/>
</dbReference>
<keyword evidence="5" id="KW-1185">Reference proteome</keyword>
<dbReference type="InterPro" id="IPR001789">
    <property type="entry name" value="Sig_transdc_resp-reg_receiver"/>
</dbReference>
<dbReference type="SUPFAM" id="SSF52172">
    <property type="entry name" value="CheY-like"/>
    <property type="match status" value="1"/>
</dbReference>
<evidence type="ECO:0000259" key="2">
    <source>
        <dbReference type="PROSITE" id="PS50110"/>
    </source>
</evidence>
<dbReference type="GO" id="GO:0000156">
    <property type="term" value="F:phosphorelay response regulator activity"/>
    <property type="evidence" value="ECO:0007669"/>
    <property type="project" value="InterPro"/>
</dbReference>
<comment type="caution">
    <text evidence="4">The sequence shown here is derived from an EMBL/GenBank/DDBJ whole genome shotgun (WGS) entry which is preliminary data.</text>
</comment>
<gene>
    <name evidence="4" type="ORF">GN157_14840</name>
</gene>
<dbReference type="GO" id="GO:0003677">
    <property type="term" value="F:DNA binding"/>
    <property type="evidence" value="ECO:0007669"/>
    <property type="project" value="InterPro"/>
</dbReference>
<protein>
    <submittedName>
        <fullName evidence="4">Response regulator</fullName>
    </submittedName>
</protein>
<dbReference type="Proteomes" id="UP000433945">
    <property type="component" value="Unassembled WGS sequence"/>
</dbReference>
<evidence type="ECO:0000256" key="1">
    <source>
        <dbReference type="PROSITE-ProRule" id="PRU00169"/>
    </source>
</evidence>
<feature type="modified residue" description="4-aspartylphosphate" evidence="1">
    <location>
        <position position="57"/>
    </location>
</feature>
<evidence type="ECO:0000313" key="4">
    <source>
        <dbReference type="EMBL" id="MUV04991.1"/>
    </source>
</evidence>
<dbReference type="Gene3D" id="2.40.50.1020">
    <property type="entry name" value="LytTr DNA-binding domain"/>
    <property type="match status" value="1"/>
</dbReference>
<dbReference type="PROSITE" id="PS50930">
    <property type="entry name" value="HTH_LYTTR"/>
    <property type="match status" value="1"/>
</dbReference>
<dbReference type="Pfam" id="PF00072">
    <property type="entry name" value="Response_reg"/>
    <property type="match status" value="1"/>
</dbReference>
<dbReference type="PANTHER" id="PTHR37299">
    <property type="entry name" value="TRANSCRIPTIONAL REGULATOR-RELATED"/>
    <property type="match status" value="1"/>
</dbReference>
<dbReference type="EMBL" id="WOWP01000057">
    <property type="protein sequence ID" value="MUV04991.1"/>
    <property type="molecule type" value="Genomic_DNA"/>
</dbReference>
<dbReference type="SMART" id="SM00850">
    <property type="entry name" value="LytTR"/>
    <property type="match status" value="1"/>
</dbReference>
<dbReference type="PROSITE" id="PS50110">
    <property type="entry name" value="RESPONSE_REGULATORY"/>
    <property type="match status" value="1"/>
</dbReference>
<reference evidence="4 5" key="1">
    <citation type="submission" date="2019-12" db="EMBL/GenBank/DDBJ databases">
        <authorList>
            <person name="Sun J.-Q."/>
        </authorList>
    </citation>
    <scope>NUCLEOTIDE SEQUENCE [LARGE SCALE GENOMIC DNA]</scope>
    <source>
        <strain evidence="4 5">JCM 17928</strain>
    </source>
</reference>
<keyword evidence="1" id="KW-0597">Phosphoprotein</keyword>
<organism evidence="4 5">
    <name type="scientific">Flavobacterium rakeshii</name>
    <dbReference type="NCBI Taxonomy" id="1038845"/>
    <lineage>
        <taxon>Bacteria</taxon>
        <taxon>Pseudomonadati</taxon>
        <taxon>Bacteroidota</taxon>
        <taxon>Flavobacteriia</taxon>
        <taxon>Flavobacteriales</taxon>
        <taxon>Flavobacteriaceae</taxon>
        <taxon>Flavobacterium</taxon>
    </lineage>
</organism>
<sequence length="249" mass="28362">MNIKVIIVEDESKAGNVLNQSLKSYANATVQVMAICPSVNKAVAAIKTYRPDIVFLDIQLRQENGFDLLKHFVNPDFELIFTTAFQEYAIKAIKASAIDYLLKPIDIDDLFLALDRFVENKDRKLNYDKFRILAENISNQITGQQKLVFPSKNGMEILSDNEILFCKSDGAYSFIYTIYKDSYVSKSLGELQKMLSEQNFLRIHKSYLVNRNFIRSFSSEGLINLANGAELPVSENYYTKKSLMDAIST</sequence>
<feature type="domain" description="Response regulatory" evidence="2">
    <location>
        <begin position="4"/>
        <end position="118"/>
    </location>
</feature>
<dbReference type="OrthoDB" id="2168082at2"/>
<dbReference type="PANTHER" id="PTHR37299:SF1">
    <property type="entry name" value="STAGE 0 SPORULATION PROTEIN A HOMOLOG"/>
    <property type="match status" value="1"/>
</dbReference>
<name>A0A6N8HH18_9FLAO</name>
<dbReference type="Pfam" id="PF04397">
    <property type="entry name" value="LytTR"/>
    <property type="match status" value="1"/>
</dbReference>
<dbReference type="AlphaFoldDB" id="A0A6N8HH18"/>
<evidence type="ECO:0000259" key="3">
    <source>
        <dbReference type="PROSITE" id="PS50930"/>
    </source>
</evidence>
<evidence type="ECO:0000313" key="5">
    <source>
        <dbReference type="Proteomes" id="UP000433945"/>
    </source>
</evidence>
<proteinExistence type="predicted"/>
<feature type="domain" description="HTH LytTR-type" evidence="3">
    <location>
        <begin position="147"/>
        <end position="249"/>
    </location>
</feature>
<dbReference type="InterPro" id="IPR011006">
    <property type="entry name" value="CheY-like_superfamily"/>
</dbReference>
<dbReference type="SMART" id="SM00448">
    <property type="entry name" value="REC"/>
    <property type="match status" value="1"/>
</dbReference>
<accession>A0A6N8HH18</accession>